<proteinExistence type="predicted"/>
<dbReference type="RefSeq" id="WP_131920710.1">
    <property type="nucleotide sequence ID" value="NZ_JAOQNU010000035.1"/>
</dbReference>
<name>A0A4R2RN59_9FIRM</name>
<dbReference type="OrthoDB" id="2679147at2"/>
<accession>A0A4R2RN59</accession>
<organism evidence="1 2">
    <name type="scientific">Heliophilum fasciatum</name>
    <dbReference type="NCBI Taxonomy" id="35700"/>
    <lineage>
        <taxon>Bacteria</taxon>
        <taxon>Bacillati</taxon>
        <taxon>Bacillota</taxon>
        <taxon>Clostridia</taxon>
        <taxon>Eubacteriales</taxon>
        <taxon>Heliobacteriaceae</taxon>
        <taxon>Heliophilum</taxon>
    </lineage>
</organism>
<comment type="caution">
    <text evidence="1">The sequence shown here is derived from an EMBL/GenBank/DDBJ whole genome shotgun (WGS) entry which is preliminary data.</text>
</comment>
<dbReference type="Proteomes" id="UP000294813">
    <property type="component" value="Unassembled WGS sequence"/>
</dbReference>
<gene>
    <name evidence="1" type="ORF">EDD73_13523</name>
</gene>
<sequence>MIAQQVWNIILTNLKDKRTELPTAPKTKKSPLWFSVTLDGNAIIVDNAAEHKPSCKIAKPRRLTYEEFQKVYPLYLRRENGEKVSAEVISVTFNQVYYFSLIKHLGQEKSTAFPQ</sequence>
<evidence type="ECO:0000313" key="1">
    <source>
        <dbReference type="EMBL" id="TCP60635.1"/>
    </source>
</evidence>
<dbReference type="EMBL" id="SLXT01000035">
    <property type="protein sequence ID" value="TCP60635.1"/>
    <property type="molecule type" value="Genomic_DNA"/>
</dbReference>
<keyword evidence="2" id="KW-1185">Reference proteome</keyword>
<protein>
    <submittedName>
        <fullName evidence="1">Uncharacterized protein</fullName>
    </submittedName>
</protein>
<evidence type="ECO:0000313" key="2">
    <source>
        <dbReference type="Proteomes" id="UP000294813"/>
    </source>
</evidence>
<dbReference type="AlphaFoldDB" id="A0A4R2RN59"/>
<reference evidence="1 2" key="1">
    <citation type="submission" date="2019-03" db="EMBL/GenBank/DDBJ databases">
        <title>Genomic Encyclopedia of Type Strains, Phase IV (KMG-IV): sequencing the most valuable type-strain genomes for metagenomic binning, comparative biology and taxonomic classification.</title>
        <authorList>
            <person name="Goeker M."/>
        </authorList>
    </citation>
    <scope>NUCLEOTIDE SEQUENCE [LARGE SCALE GENOMIC DNA]</scope>
    <source>
        <strain evidence="1 2">DSM 11170</strain>
    </source>
</reference>